<keyword evidence="1" id="KW-0812">Transmembrane</keyword>
<dbReference type="PANTHER" id="PTHR45138">
    <property type="entry name" value="REGULATORY COMPONENTS OF SENSORY TRANSDUCTION SYSTEM"/>
    <property type="match status" value="1"/>
</dbReference>
<comment type="caution">
    <text evidence="3">The sequence shown here is derived from an EMBL/GenBank/DDBJ whole genome shotgun (WGS) entry which is preliminary data.</text>
</comment>
<evidence type="ECO:0000313" key="4">
    <source>
        <dbReference type="Proteomes" id="UP000517916"/>
    </source>
</evidence>
<dbReference type="Pfam" id="PF00990">
    <property type="entry name" value="GGDEF"/>
    <property type="match status" value="1"/>
</dbReference>
<dbReference type="InterPro" id="IPR029787">
    <property type="entry name" value="Nucleotide_cyclase"/>
</dbReference>
<dbReference type="Gene3D" id="3.30.70.270">
    <property type="match status" value="1"/>
</dbReference>
<keyword evidence="1" id="KW-1133">Transmembrane helix</keyword>
<dbReference type="SUPFAM" id="SSF55073">
    <property type="entry name" value="Nucleotide cyclase"/>
    <property type="match status" value="1"/>
</dbReference>
<feature type="transmembrane region" description="Helical" evidence="1">
    <location>
        <begin position="176"/>
        <end position="201"/>
    </location>
</feature>
<dbReference type="InterPro" id="IPR043128">
    <property type="entry name" value="Rev_trsase/Diguanyl_cyclase"/>
</dbReference>
<dbReference type="InterPro" id="IPR050469">
    <property type="entry name" value="Diguanylate_Cyclase"/>
</dbReference>
<keyword evidence="1" id="KW-0472">Membrane</keyword>
<dbReference type="NCBIfam" id="TIGR00254">
    <property type="entry name" value="GGDEF"/>
    <property type="match status" value="1"/>
</dbReference>
<feature type="domain" description="GGDEF" evidence="2">
    <location>
        <begin position="294"/>
        <end position="431"/>
    </location>
</feature>
<sequence>MSMEDNGSTARSAVRIRDVLVTPRDWTLWRQRPRLIAYCLLVESVALIGTFLLARSPSPSEFALLGVLAVLGVVQAELGRQVERVRRRVNGTPHINMTSVWTFAGVLLLPPVLVTALVAVLYAHLAVRSWYRLHRVPAFRTVVNGSVVVLTCYAAHLVLTALGVSGMADALGRGWAGVGAILLTGLVYFVVNAVVILGALNLSSHSVRELFGGWGDNLVELATLCLGTLTALAMATLPALVLLVVPPLLILHRGVLVKQLEVAATRDEKTGLFNTVGWHTLATTELARAERTRQPTGVLMVDLDHFKRVNDTYGHLAGDAALKAVAEAISGAVRAYDSVGRFGGEEFVVLLPGIGEAAVVAVAERIRQAVAGLVVQVPTGDRQRTVTGLSVSIGVAMYPAAGTVVDRLLHAADTALYEAKHTGRNRVLTWR</sequence>
<proteinExistence type="predicted"/>
<dbReference type="PROSITE" id="PS50887">
    <property type="entry name" value="GGDEF"/>
    <property type="match status" value="1"/>
</dbReference>
<dbReference type="CDD" id="cd01949">
    <property type="entry name" value="GGDEF"/>
    <property type="match status" value="1"/>
</dbReference>
<name>A0ABR6BDM7_9PSEU</name>
<dbReference type="PANTHER" id="PTHR45138:SF9">
    <property type="entry name" value="DIGUANYLATE CYCLASE DGCM-RELATED"/>
    <property type="match status" value="1"/>
</dbReference>
<accession>A0ABR6BDM7</accession>
<feature type="transmembrane region" description="Helical" evidence="1">
    <location>
        <begin position="35"/>
        <end position="56"/>
    </location>
</feature>
<evidence type="ECO:0000256" key="1">
    <source>
        <dbReference type="SAM" id="Phobius"/>
    </source>
</evidence>
<organism evidence="3 4">
    <name type="scientific">Kutzneria viridogrisea</name>
    <dbReference type="NCBI Taxonomy" id="47990"/>
    <lineage>
        <taxon>Bacteria</taxon>
        <taxon>Bacillati</taxon>
        <taxon>Actinomycetota</taxon>
        <taxon>Actinomycetes</taxon>
        <taxon>Pseudonocardiales</taxon>
        <taxon>Pseudonocardiaceae</taxon>
        <taxon>Kutzneria</taxon>
    </lineage>
</organism>
<feature type="transmembrane region" description="Helical" evidence="1">
    <location>
        <begin position="142"/>
        <end position="164"/>
    </location>
</feature>
<feature type="transmembrane region" description="Helical" evidence="1">
    <location>
        <begin position="100"/>
        <end position="122"/>
    </location>
</feature>
<dbReference type="InterPro" id="IPR000160">
    <property type="entry name" value="GGDEF_dom"/>
</dbReference>
<evidence type="ECO:0000313" key="3">
    <source>
        <dbReference type="EMBL" id="MBA8924970.1"/>
    </source>
</evidence>
<dbReference type="Proteomes" id="UP000517916">
    <property type="component" value="Unassembled WGS sequence"/>
</dbReference>
<gene>
    <name evidence="3" type="ORF">BC739_002169</name>
</gene>
<feature type="transmembrane region" description="Helical" evidence="1">
    <location>
        <begin position="221"/>
        <end position="251"/>
    </location>
</feature>
<reference evidence="3 4" key="1">
    <citation type="submission" date="2020-08" db="EMBL/GenBank/DDBJ databases">
        <title>Genomic Encyclopedia of Archaeal and Bacterial Type Strains, Phase II (KMG-II): from individual species to whole genera.</title>
        <authorList>
            <person name="Goeker M."/>
        </authorList>
    </citation>
    <scope>NUCLEOTIDE SEQUENCE [LARGE SCALE GENOMIC DNA]</scope>
    <source>
        <strain evidence="3 4">DSM 43850</strain>
    </source>
</reference>
<protein>
    <submittedName>
        <fullName evidence="3">Diguanylate cyclase (GGDEF)-like protein</fullName>
    </submittedName>
</protein>
<dbReference type="RefSeq" id="WP_318296164.1">
    <property type="nucleotide sequence ID" value="NZ_JACJID010000002.1"/>
</dbReference>
<dbReference type="SMART" id="SM00267">
    <property type="entry name" value="GGDEF"/>
    <property type="match status" value="1"/>
</dbReference>
<dbReference type="EMBL" id="JACJID010000002">
    <property type="protein sequence ID" value="MBA8924970.1"/>
    <property type="molecule type" value="Genomic_DNA"/>
</dbReference>
<evidence type="ECO:0000259" key="2">
    <source>
        <dbReference type="PROSITE" id="PS50887"/>
    </source>
</evidence>
<keyword evidence="4" id="KW-1185">Reference proteome</keyword>